<evidence type="ECO:0008006" key="3">
    <source>
        <dbReference type="Google" id="ProtNLM"/>
    </source>
</evidence>
<dbReference type="OrthoDB" id="7907231at2"/>
<protein>
    <recommendedName>
        <fullName evidence="3">DUF2267 domain-containing protein</fullName>
    </recommendedName>
</protein>
<organism evidence="1 2">
    <name type="scientific">Rhodopseudomonas pseudopalustris</name>
    <dbReference type="NCBI Taxonomy" id="1513892"/>
    <lineage>
        <taxon>Bacteria</taxon>
        <taxon>Pseudomonadati</taxon>
        <taxon>Pseudomonadota</taxon>
        <taxon>Alphaproteobacteria</taxon>
        <taxon>Hyphomicrobiales</taxon>
        <taxon>Nitrobacteraceae</taxon>
        <taxon>Rhodopseudomonas</taxon>
    </lineage>
</organism>
<dbReference type="RefSeq" id="WP_092683439.1">
    <property type="nucleotide sequence ID" value="NZ_FODT01000004.1"/>
</dbReference>
<sequence length="127" mass="13355">MDELIERLADKAGLDKAVAGKSVGIILGFLRNEGPQEPVQALIDTIPGAEAAIESANESRGGLSRLMGSSLMGGGVMAMGARLMGLGLGMADIQKLAHELFHIGREKIGPDRMKTIIAETPGLRQFT</sequence>
<accession>A0A1H8S1M2</accession>
<dbReference type="Proteomes" id="UP000199615">
    <property type="component" value="Unassembled WGS sequence"/>
</dbReference>
<name>A0A1H8S1M2_9BRAD</name>
<gene>
    <name evidence="1" type="ORF">SAMN05444123_104211</name>
</gene>
<proteinExistence type="predicted"/>
<evidence type="ECO:0000313" key="2">
    <source>
        <dbReference type="Proteomes" id="UP000199615"/>
    </source>
</evidence>
<evidence type="ECO:0000313" key="1">
    <source>
        <dbReference type="EMBL" id="SEO72436.1"/>
    </source>
</evidence>
<reference evidence="2" key="1">
    <citation type="submission" date="2016-10" db="EMBL/GenBank/DDBJ databases">
        <authorList>
            <person name="Varghese N."/>
            <person name="Submissions S."/>
        </authorList>
    </citation>
    <scope>NUCLEOTIDE SEQUENCE [LARGE SCALE GENOMIC DNA]</scope>
    <source>
        <strain evidence="2">DSM 123</strain>
    </source>
</reference>
<keyword evidence="2" id="KW-1185">Reference proteome</keyword>
<dbReference type="AlphaFoldDB" id="A0A1H8S1M2"/>
<dbReference type="EMBL" id="FODT01000004">
    <property type="protein sequence ID" value="SEO72436.1"/>
    <property type="molecule type" value="Genomic_DNA"/>
</dbReference>